<dbReference type="PRINTS" id="PR00190">
    <property type="entry name" value="ACTIN"/>
</dbReference>
<accession>A0A8H3WE65</accession>
<dbReference type="InterPro" id="IPR043129">
    <property type="entry name" value="ATPase_NBD"/>
</dbReference>
<dbReference type="SUPFAM" id="SSF53067">
    <property type="entry name" value="Actin-like ATPase domain"/>
    <property type="match status" value="2"/>
</dbReference>
<dbReference type="SMART" id="SM00268">
    <property type="entry name" value="ACTIN"/>
    <property type="match status" value="1"/>
</dbReference>
<dbReference type="EMBL" id="WOWK01000038">
    <property type="protein sequence ID" value="KAF0325244.1"/>
    <property type="molecule type" value="Genomic_DNA"/>
</dbReference>
<dbReference type="PANTHER" id="PTHR11937">
    <property type="entry name" value="ACTIN"/>
    <property type="match status" value="1"/>
</dbReference>
<dbReference type="Gene3D" id="3.30.420.40">
    <property type="match status" value="2"/>
</dbReference>
<dbReference type="AlphaFoldDB" id="A0A8H3WE65"/>
<comment type="similarity">
    <text evidence="1">Belongs to the actin family.</text>
</comment>
<keyword evidence="3" id="KW-1185">Reference proteome</keyword>
<protein>
    <submittedName>
        <fullName evidence="2">Actin</fullName>
    </submittedName>
</protein>
<gene>
    <name evidence="2" type="ORF">GQ607_007571</name>
</gene>
<evidence type="ECO:0000313" key="3">
    <source>
        <dbReference type="Proteomes" id="UP000434172"/>
    </source>
</evidence>
<dbReference type="FunFam" id="3.30.420.40:FF:000050">
    <property type="entry name" value="Actin, alpha skeletal muscle"/>
    <property type="match status" value="1"/>
</dbReference>
<dbReference type="Gene3D" id="3.90.640.10">
    <property type="entry name" value="Actin, Chain A, domain 4"/>
    <property type="match status" value="1"/>
</dbReference>
<dbReference type="OrthoDB" id="5132116at2759"/>
<evidence type="ECO:0000313" key="2">
    <source>
        <dbReference type="EMBL" id="KAF0325244.1"/>
    </source>
</evidence>
<comment type="caution">
    <text evidence="2">The sequence shown here is derived from an EMBL/GenBank/DDBJ whole genome shotgun (WGS) entry which is preliminary data.</text>
</comment>
<evidence type="ECO:0000256" key="1">
    <source>
        <dbReference type="RuleBase" id="RU000487"/>
    </source>
</evidence>
<dbReference type="InterPro" id="IPR004000">
    <property type="entry name" value="Actin"/>
</dbReference>
<organism evidence="2 3">
    <name type="scientific">Colletotrichum asianum</name>
    <dbReference type="NCBI Taxonomy" id="702518"/>
    <lineage>
        <taxon>Eukaryota</taxon>
        <taxon>Fungi</taxon>
        <taxon>Dikarya</taxon>
        <taxon>Ascomycota</taxon>
        <taxon>Pezizomycotina</taxon>
        <taxon>Sordariomycetes</taxon>
        <taxon>Hypocreomycetidae</taxon>
        <taxon>Glomerellales</taxon>
        <taxon>Glomerellaceae</taxon>
        <taxon>Colletotrichum</taxon>
        <taxon>Colletotrichum gloeosporioides species complex</taxon>
    </lineage>
</organism>
<name>A0A8H3WE65_9PEZI</name>
<reference evidence="2 3" key="1">
    <citation type="submission" date="2019-12" db="EMBL/GenBank/DDBJ databases">
        <title>A genome sequence resource for the geographically widespread anthracnose pathogen Colletotrichum asianum.</title>
        <authorList>
            <person name="Meng Y."/>
        </authorList>
    </citation>
    <scope>NUCLEOTIDE SEQUENCE [LARGE SCALE GENOMIC DNA]</scope>
    <source>
        <strain evidence="2 3">ICMP 18580</strain>
    </source>
</reference>
<dbReference type="Proteomes" id="UP000434172">
    <property type="component" value="Unassembled WGS sequence"/>
</dbReference>
<dbReference type="Pfam" id="PF00022">
    <property type="entry name" value="Actin"/>
    <property type="match status" value="1"/>
</dbReference>
<sequence>MSVSAVVIDNGSGFIKAGFGGDQHPSTIFPSVIQYPTRSPLDVQLNTNEWQSIYNIGHAVNPDPPIPGFQRMCRPLDPYGIIQTWDDMDKIWRHTYKEIGADPSSHPVVMTEPGVHAPKDQRLRQTTYVFESLQAPSYFTTTPALLSSYAANLPTALVVDSGHTATSILPVRDFAPLHALARRCEVAGQAVDDWLAHTLHADEHVHFPSNGAADDFVRLAKFERVRVAVDFEKEYVQWTLRAPDDEKRWTLPDGKSVVPGRPVEVMAGEVMFNHAILGLDVPEFYHGVCSSVANAGGQLGGTLLKNVLLAGGNTMIPGYGERLKREMGKMLPKDTEVNVISPRNRMYSAWIGGSIVSQLSTFKNMCISREEYDETGPEVVNRKRL</sequence>
<proteinExistence type="inferred from homology"/>